<dbReference type="PANTHER" id="PTHR14209">
    <property type="entry name" value="ISOAMYL ACETATE-HYDROLYZING ESTERASE 1"/>
    <property type="match status" value="1"/>
</dbReference>
<dbReference type="GO" id="GO:0016787">
    <property type="term" value="F:hydrolase activity"/>
    <property type="evidence" value="ECO:0007669"/>
    <property type="project" value="UniProtKB-KW"/>
</dbReference>
<dbReference type="InterPro" id="IPR045136">
    <property type="entry name" value="Iah1-like"/>
</dbReference>
<evidence type="ECO:0000313" key="3">
    <source>
        <dbReference type="Proteomes" id="UP001303115"/>
    </source>
</evidence>
<protein>
    <submittedName>
        <fullName evidence="2">SGNH hydrolase-type esterase domain-containing protein</fullName>
    </submittedName>
</protein>
<dbReference type="InterPro" id="IPR013830">
    <property type="entry name" value="SGNH_hydro"/>
</dbReference>
<keyword evidence="3" id="KW-1185">Reference proteome</keyword>
<dbReference type="EMBL" id="MU854322">
    <property type="protein sequence ID" value="KAK4044028.1"/>
    <property type="molecule type" value="Genomic_DNA"/>
</dbReference>
<dbReference type="InterPro" id="IPR036514">
    <property type="entry name" value="SGNH_hydro_sf"/>
</dbReference>
<sequence length="273" mass="29703">MASSYPQIVLFGDSLFQGTADVSGGFSFQAALQAQVLRRFDVVNRGFSGYNTSNALSVLPKILVPPTPGGPALKYLFILFGANDACVQLPTNFQHVPLDRYKENLARIINHPLVTAHKPKIFLVTPPPLDQIRVTVLDRANGHPAAARQTKISAAYSEAVRQVAAQHPGVTLIDLHKAIMDAAVAKTPGFDPSKGGPALGDPEGGVRGYLEHLLPDGLHLSTEAYRIFYDLVRPHVGAEWAGTRDQDRVGYVLPDWRDAPWLDEDSHLRGTSL</sequence>
<dbReference type="AlphaFoldDB" id="A0AAN6PMZ1"/>
<dbReference type="SUPFAM" id="SSF52266">
    <property type="entry name" value="SGNH hydrolase"/>
    <property type="match status" value="1"/>
</dbReference>
<evidence type="ECO:0000313" key="2">
    <source>
        <dbReference type="EMBL" id="KAK4044028.1"/>
    </source>
</evidence>
<dbReference type="Gene3D" id="3.40.50.1110">
    <property type="entry name" value="SGNH hydrolase"/>
    <property type="match status" value="1"/>
</dbReference>
<evidence type="ECO:0000259" key="1">
    <source>
        <dbReference type="Pfam" id="PF13472"/>
    </source>
</evidence>
<keyword evidence="2" id="KW-0378">Hydrolase</keyword>
<proteinExistence type="predicted"/>
<feature type="domain" description="SGNH hydrolase-type esterase" evidence="1">
    <location>
        <begin position="10"/>
        <end position="227"/>
    </location>
</feature>
<dbReference type="PANTHER" id="PTHR14209:SF19">
    <property type="entry name" value="ISOAMYL ACETATE-HYDROLYZING ESTERASE 1 HOMOLOG"/>
    <property type="match status" value="1"/>
</dbReference>
<dbReference type="CDD" id="cd01838">
    <property type="entry name" value="Isoamyl_acetate_hydrolase_like"/>
    <property type="match status" value="1"/>
</dbReference>
<dbReference type="Proteomes" id="UP001303115">
    <property type="component" value="Unassembled WGS sequence"/>
</dbReference>
<accession>A0AAN6PMZ1</accession>
<name>A0AAN6PMZ1_9PEZI</name>
<dbReference type="Pfam" id="PF13472">
    <property type="entry name" value="Lipase_GDSL_2"/>
    <property type="match status" value="1"/>
</dbReference>
<reference evidence="3" key="1">
    <citation type="journal article" date="2023" name="Mol. Phylogenet. Evol.">
        <title>Genome-scale phylogeny and comparative genomics of the fungal order Sordariales.</title>
        <authorList>
            <person name="Hensen N."/>
            <person name="Bonometti L."/>
            <person name="Westerberg I."/>
            <person name="Brannstrom I.O."/>
            <person name="Guillou S."/>
            <person name="Cros-Aarteil S."/>
            <person name="Calhoun S."/>
            <person name="Haridas S."/>
            <person name="Kuo A."/>
            <person name="Mondo S."/>
            <person name="Pangilinan J."/>
            <person name="Riley R."/>
            <person name="LaButti K."/>
            <person name="Andreopoulos B."/>
            <person name="Lipzen A."/>
            <person name="Chen C."/>
            <person name="Yan M."/>
            <person name="Daum C."/>
            <person name="Ng V."/>
            <person name="Clum A."/>
            <person name="Steindorff A."/>
            <person name="Ohm R.A."/>
            <person name="Martin F."/>
            <person name="Silar P."/>
            <person name="Natvig D.O."/>
            <person name="Lalanne C."/>
            <person name="Gautier V."/>
            <person name="Ament-Velasquez S.L."/>
            <person name="Kruys A."/>
            <person name="Hutchinson M.I."/>
            <person name="Powell A.J."/>
            <person name="Barry K."/>
            <person name="Miller A.N."/>
            <person name="Grigoriev I.V."/>
            <person name="Debuchy R."/>
            <person name="Gladieux P."/>
            <person name="Hiltunen Thoren M."/>
            <person name="Johannesson H."/>
        </authorList>
    </citation>
    <scope>NUCLEOTIDE SEQUENCE [LARGE SCALE GENOMIC DNA]</scope>
    <source>
        <strain evidence="3">CBS 284.82</strain>
    </source>
</reference>
<comment type="caution">
    <text evidence="2">The sequence shown here is derived from an EMBL/GenBank/DDBJ whole genome shotgun (WGS) entry which is preliminary data.</text>
</comment>
<gene>
    <name evidence="2" type="ORF">C8A01DRAFT_31898</name>
</gene>
<organism evidence="2 3">
    <name type="scientific">Parachaetomium inaequale</name>
    <dbReference type="NCBI Taxonomy" id="2588326"/>
    <lineage>
        <taxon>Eukaryota</taxon>
        <taxon>Fungi</taxon>
        <taxon>Dikarya</taxon>
        <taxon>Ascomycota</taxon>
        <taxon>Pezizomycotina</taxon>
        <taxon>Sordariomycetes</taxon>
        <taxon>Sordariomycetidae</taxon>
        <taxon>Sordariales</taxon>
        <taxon>Chaetomiaceae</taxon>
        <taxon>Parachaetomium</taxon>
    </lineage>
</organism>